<dbReference type="OrthoDB" id="10050218at2759"/>
<name>A0A2U3Z5H5_LEPWE</name>
<evidence type="ECO:0000313" key="1">
    <source>
        <dbReference type="Proteomes" id="UP000245341"/>
    </source>
</evidence>
<protein>
    <submittedName>
        <fullName evidence="2">HAUS augmin-like complex subunit 8</fullName>
    </submittedName>
</protein>
<dbReference type="AlphaFoldDB" id="A0A2U3Z5H5"/>
<dbReference type="KEGG" id="lww:102738372"/>
<accession>A0A2U3Z5H5</accession>
<organism evidence="1 2">
    <name type="scientific">Leptonychotes weddellii</name>
    <name type="common">Weddell seal</name>
    <name type="synonym">Otaria weddellii</name>
    <dbReference type="NCBI Taxonomy" id="9713"/>
    <lineage>
        <taxon>Eukaryota</taxon>
        <taxon>Metazoa</taxon>
        <taxon>Chordata</taxon>
        <taxon>Craniata</taxon>
        <taxon>Vertebrata</taxon>
        <taxon>Euteleostomi</taxon>
        <taxon>Mammalia</taxon>
        <taxon>Eutheria</taxon>
        <taxon>Laurasiatheria</taxon>
        <taxon>Carnivora</taxon>
        <taxon>Caniformia</taxon>
        <taxon>Pinnipedia</taxon>
        <taxon>Phocidae</taxon>
        <taxon>Monachinae</taxon>
        <taxon>Lobodontini</taxon>
        <taxon>Leptonychotes</taxon>
    </lineage>
</organism>
<gene>
    <name evidence="2" type="primary">LOC102738372</name>
</gene>
<keyword evidence="1" id="KW-1185">Reference proteome</keyword>
<proteinExistence type="predicted"/>
<evidence type="ECO:0000313" key="2">
    <source>
        <dbReference type="RefSeq" id="XP_006751256.1"/>
    </source>
</evidence>
<dbReference type="GeneID" id="102738372"/>
<dbReference type="STRING" id="9713.A0A2U3Z5H5"/>
<dbReference type="RefSeq" id="XP_006751256.1">
    <property type="nucleotide sequence ID" value="XM_006751193.2"/>
</dbReference>
<dbReference type="Proteomes" id="UP000245341">
    <property type="component" value="Unplaced"/>
</dbReference>
<sequence length="106" mass="11549">MTTCHLLEELGIGSLEENLKALDLLSELKETTQKKDLELRRSFAQVLELSAEASKEAALINQEVWEEAQGLEAPSRWYFNQEGACGEAPGEVGTPLLLGAGEPHAV</sequence>
<reference evidence="2" key="1">
    <citation type="submission" date="2025-08" db="UniProtKB">
        <authorList>
            <consortium name="RefSeq"/>
        </authorList>
    </citation>
    <scope>IDENTIFICATION</scope>
    <source>
        <tissue evidence="2">Liver</tissue>
    </source>
</reference>